<evidence type="ECO:0000313" key="2">
    <source>
        <dbReference type="Proteomes" id="UP001279734"/>
    </source>
</evidence>
<name>A0AAD3ST22_NEPGR</name>
<dbReference type="Proteomes" id="UP001279734">
    <property type="component" value="Unassembled WGS sequence"/>
</dbReference>
<dbReference type="EMBL" id="BSYO01000016">
    <property type="protein sequence ID" value="GMH16339.1"/>
    <property type="molecule type" value="Genomic_DNA"/>
</dbReference>
<reference evidence="1" key="1">
    <citation type="submission" date="2023-05" db="EMBL/GenBank/DDBJ databases">
        <title>Nepenthes gracilis genome sequencing.</title>
        <authorList>
            <person name="Fukushima K."/>
        </authorList>
    </citation>
    <scope>NUCLEOTIDE SEQUENCE</scope>
    <source>
        <strain evidence="1">SING2019-196</strain>
    </source>
</reference>
<sequence length="99" mass="11211">MKQFYQKRKTDRNFTTVVKAVQVPLYGAVSALSDVRGSGKARKEIVNVAFNMTFTMRSRAHILGTLVKSTFYNHIRCPVTLDGTQLGIRQILKDSCSYH</sequence>
<gene>
    <name evidence="1" type="ORF">Nepgr_018180</name>
</gene>
<comment type="caution">
    <text evidence="1">The sequence shown here is derived from an EMBL/GenBank/DDBJ whole genome shotgun (WGS) entry which is preliminary data.</text>
</comment>
<keyword evidence="2" id="KW-1185">Reference proteome</keyword>
<dbReference type="AlphaFoldDB" id="A0AAD3ST22"/>
<organism evidence="1 2">
    <name type="scientific">Nepenthes gracilis</name>
    <name type="common">Slender pitcher plant</name>
    <dbReference type="NCBI Taxonomy" id="150966"/>
    <lineage>
        <taxon>Eukaryota</taxon>
        <taxon>Viridiplantae</taxon>
        <taxon>Streptophyta</taxon>
        <taxon>Embryophyta</taxon>
        <taxon>Tracheophyta</taxon>
        <taxon>Spermatophyta</taxon>
        <taxon>Magnoliopsida</taxon>
        <taxon>eudicotyledons</taxon>
        <taxon>Gunneridae</taxon>
        <taxon>Pentapetalae</taxon>
        <taxon>Caryophyllales</taxon>
        <taxon>Nepenthaceae</taxon>
        <taxon>Nepenthes</taxon>
    </lineage>
</organism>
<accession>A0AAD3ST22</accession>
<protein>
    <submittedName>
        <fullName evidence="1">Uncharacterized protein</fullName>
    </submittedName>
</protein>
<evidence type="ECO:0000313" key="1">
    <source>
        <dbReference type="EMBL" id="GMH16339.1"/>
    </source>
</evidence>
<proteinExistence type="predicted"/>